<evidence type="ECO:0000259" key="4">
    <source>
        <dbReference type="PROSITE" id="PS50893"/>
    </source>
</evidence>
<proteinExistence type="predicted"/>
<dbReference type="InterPro" id="IPR003439">
    <property type="entry name" value="ABC_transporter-like_ATP-bd"/>
</dbReference>
<reference evidence="6" key="1">
    <citation type="submission" date="2020-12" db="EMBL/GenBank/DDBJ databases">
        <title>Hymenobacter sp.</title>
        <authorList>
            <person name="Kim M.K."/>
        </authorList>
    </citation>
    <scope>NUCLEOTIDE SEQUENCE [LARGE SCALE GENOMIC DNA]</scope>
    <source>
        <strain evidence="6">BT325</strain>
    </source>
</reference>
<dbReference type="Proteomes" id="UP000620670">
    <property type="component" value="Unassembled WGS sequence"/>
</dbReference>
<dbReference type="GO" id="GO:0005524">
    <property type="term" value="F:ATP binding"/>
    <property type="evidence" value="ECO:0007669"/>
    <property type="project" value="UniProtKB-KW"/>
</dbReference>
<dbReference type="EMBL" id="JAELXT010000039">
    <property type="protein sequence ID" value="MBJ6128101.1"/>
    <property type="molecule type" value="Genomic_DNA"/>
</dbReference>
<dbReference type="PROSITE" id="PS50893">
    <property type="entry name" value="ABC_TRANSPORTER_2"/>
    <property type="match status" value="1"/>
</dbReference>
<keyword evidence="3 5" id="KW-0067">ATP-binding</keyword>
<keyword evidence="1" id="KW-0813">Transport</keyword>
<dbReference type="Gene3D" id="3.40.50.300">
    <property type="entry name" value="P-loop containing nucleotide triphosphate hydrolases"/>
    <property type="match status" value="1"/>
</dbReference>
<evidence type="ECO:0000256" key="2">
    <source>
        <dbReference type="ARBA" id="ARBA00022741"/>
    </source>
</evidence>
<sequence length="258" mass="28192">MSGVTGPVLRVEALGVSYGALVALDDVTWSVREGEILGIIGPNGAGKSSCYDAVTHLVRRRGQVFLNGEEVTDIAPHLLAERGLKRAFQQNAFFHEMTVLENMITVLQDRYGTGLVATTLLPFAEARRRRDAVEDARQRLMRFGIPEAYHGLKPTNIPYGTQRMLSIALAYGSGAKALLLDEPAAGLGGKDMTHLIDLLISLKQERLALVVIEHHMDLIMSVADKIVVLEQGRLLATGTPQQIQSDPRVLEAYLGRAQ</sequence>
<dbReference type="InterPro" id="IPR027417">
    <property type="entry name" value="P-loop_NTPase"/>
</dbReference>
<keyword evidence="2" id="KW-0547">Nucleotide-binding</keyword>
<evidence type="ECO:0000256" key="1">
    <source>
        <dbReference type="ARBA" id="ARBA00022448"/>
    </source>
</evidence>
<protein>
    <submittedName>
        <fullName evidence="5">ATP-binding cassette domain-containing protein</fullName>
    </submittedName>
</protein>
<organism evidence="5 6">
    <name type="scientific">Microvirga splendida</name>
    <dbReference type="NCBI Taxonomy" id="2795727"/>
    <lineage>
        <taxon>Bacteria</taxon>
        <taxon>Pseudomonadati</taxon>
        <taxon>Pseudomonadota</taxon>
        <taxon>Alphaproteobacteria</taxon>
        <taxon>Hyphomicrobiales</taxon>
        <taxon>Methylobacteriaceae</taxon>
        <taxon>Microvirga</taxon>
    </lineage>
</organism>
<dbReference type="Pfam" id="PF12399">
    <property type="entry name" value="BCA_ABC_TP_C"/>
    <property type="match status" value="1"/>
</dbReference>
<dbReference type="RefSeq" id="WP_199051376.1">
    <property type="nucleotide sequence ID" value="NZ_JAELXT010000039.1"/>
</dbReference>
<dbReference type="InterPro" id="IPR003593">
    <property type="entry name" value="AAA+_ATPase"/>
</dbReference>
<accession>A0ABS0Y732</accession>
<dbReference type="Pfam" id="PF00005">
    <property type="entry name" value="ABC_tran"/>
    <property type="match status" value="1"/>
</dbReference>
<dbReference type="InterPro" id="IPR051120">
    <property type="entry name" value="ABC_AA/LPS_Transport"/>
</dbReference>
<evidence type="ECO:0000313" key="5">
    <source>
        <dbReference type="EMBL" id="MBJ6128101.1"/>
    </source>
</evidence>
<feature type="domain" description="ABC transporter" evidence="4">
    <location>
        <begin position="9"/>
        <end position="256"/>
    </location>
</feature>
<evidence type="ECO:0000313" key="6">
    <source>
        <dbReference type="Proteomes" id="UP000620670"/>
    </source>
</evidence>
<keyword evidence="6" id="KW-1185">Reference proteome</keyword>
<name>A0ABS0Y732_9HYPH</name>
<dbReference type="SUPFAM" id="SSF52540">
    <property type="entry name" value="P-loop containing nucleoside triphosphate hydrolases"/>
    <property type="match status" value="1"/>
</dbReference>
<dbReference type="PANTHER" id="PTHR45772:SF2">
    <property type="entry name" value="ABC TRANSPORTER ATP-BINDING PROTEIN"/>
    <property type="match status" value="1"/>
</dbReference>
<dbReference type="SMART" id="SM00382">
    <property type="entry name" value="AAA"/>
    <property type="match status" value="1"/>
</dbReference>
<evidence type="ECO:0000256" key="3">
    <source>
        <dbReference type="ARBA" id="ARBA00022840"/>
    </source>
</evidence>
<dbReference type="PANTHER" id="PTHR45772">
    <property type="entry name" value="CONSERVED COMPONENT OF ABC TRANSPORTER FOR NATURAL AMINO ACIDS-RELATED"/>
    <property type="match status" value="1"/>
</dbReference>
<comment type="caution">
    <text evidence="5">The sequence shown here is derived from an EMBL/GenBank/DDBJ whole genome shotgun (WGS) entry which is preliminary data.</text>
</comment>
<dbReference type="InterPro" id="IPR032823">
    <property type="entry name" value="BCA_ABC_TP_C"/>
</dbReference>
<gene>
    <name evidence="5" type="ORF">JAO75_22120</name>
</gene>